<dbReference type="AlphaFoldDB" id="A0A9J7ANQ8"/>
<dbReference type="EMBL" id="CP102480">
    <property type="protein sequence ID" value="UUX49267.1"/>
    <property type="molecule type" value="Genomic_DNA"/>
</dbReference>
<keyword evidence="3" id="KW-1185">Reference proteome</keyword>
<sequence length="200" mass="22204">MKLFMVGASPYARKVRAVGVTLGLTDGIEIVIANPHERPAELLRHNPLSKVPTLVADDGEAIVDSLSICEYLCSLVEGQTVLPVSPGPERRRILFRHDLAHGVMDCGVVRRVESLKAEEPDRMDWMARQVATIGRVLDWFEASDALHGPMTLDRLTLASALGFLDFRFPDDGWRNSRPRLSDWYAEAAKLPALAETEPFA</sequence>
<dbReference type="InterPro" id="IPR036282">
    <property type="entry name" value="Glutathione-S-Trfase_C_sf"/>
</dbReference>
<dbReference type="Gene3D" id="1.20.1050.10">
    <property type="match status" value="1"/>
</dbReference>
<dbReference type="CDD" id="cd03205">
    <property type="entry name" value="GST_C_6"/>
    <property type="match status" value="1"/>
</dbReference>
<evidence type="ECO:0000313" key="2">
    <source>
        <dbReference type="EMBL" id="UUX49267.1"/>
    </source>
</evidence>
<accession>A0A9J7ANQ8</accession>
<dbReference type="GO" id="GO:0005737">
    <property type="term" value="C:cytoplasm"/>
    <property type="evidence" value="ECO:0007669"/>
    <property type="project" value="TreeGrafter"/>
</dbReference>
<dbReference type="PANTHER" id="PTHR43968:SF6">
    <property type="entry name" value="GLUTATHIONE S-TRANSFERASE OMEGA"/>
    <property type="match status" value="1"/>
</dbReference>
<dbReference type="RefSeq" id="WP_257767816.1">
    <property type="nucleotide sequence ID" value="NZ_CP102480.1"/>
</dbReference>
<dbReference type="SUPFAM" id="SSF47616">
    <property type="entry name" value="GST C-terminal domain-like"/>
    <property type="match status" value="1"/>
</dbReference>
<dbReference type="PANTHER" id="PTHR43968">
    <property type="match status" value="1"/>
</dbReference>
<proteinExistence type="predicted"/>
<dbReference type="Proteomes" id="UP001060336">
    <property type="component" value="Chromosome"/>
</dbReference>
<organism evidence="2 3">
    <name type="scientific">Nisaea acidiphila</name>
    <dbReference type="NCBI Taxonomy" id="1862145"/>
    <lineage>
        <taxon>Bacteria</taxon>
        <taxon>Pseudomonadati</taxon>
        <taxon>Pseudomonadota</taxon>
        <taxon>Alphaproteobacteria</taxon>
        <taxon>Rhodospirillales</taxon>
        <taxon>Thalassobaculaceae</taxon>
        <taxon>Nisaea</taxon>
    </lineage>
</organism>
<protein>
    <submittedName>
        <fullName evidence="2">Glutathione S-transferase family protein</fullName>
    </submittedName>
</protein>
<evidence type="ECO:0000313" key="3">
    <source>
        <dbReference type="Proteomes" id="UP001060336"/>
    </source>
</evidence>
<dbReference type="KEGG" id="naci:NUH88_17920"/>
<evidence type="ECO:0000259" key="1">
    <source>
        <dbReference type="PROSITE" id="PS50404"/>
    </source>
</evidence>
<dbReference type="PROSITE" id="PS50404">
    <property type="entry name" value="GST_NTER"/>
    <property type="match status" value="1"/>
</dbReference>
<reference evidence="2" key="1">
    <citation type="submission" date="2022-08" db="EMBL/GenBank/DDBJ databases">
        <title>Nisaea acidiphila sp. nov., isolated from a marine algal debris and emended description of the genus Nisaea Urios et al. 2008.</title>
        <authorList>
            <person name="Kwon K."/>
        </authorList>
    </citation>
    <scope>NUCLEOTIDE SEQUENCE</scope>
    <source>
        <strain evidence="2">MEBiC11861</strain>
    </source>
</reference>
<dbReference type="InterPro" id="IPR050983">
    <property type="entry name" value="GST_Omega/HSP26"/>
</dbReference>
<dbReference type="Pfam" id="PF13409">
    <property type="entry name" value="GST_N_2"/>
    <property type="match status" value="1"/>
</dbReference>
<feature type="domain" description="GST N-terminal" evidence="1">
    <location>
        <begin position="1"/>
        <end position="80"/>
    </location>
</feature>
<gene>
    <name evidence="2" type="ORF">NUH88_17920</name>
</gene>
<dbReference type="Gene3D" id="3.40.30.10">
    <property type="entry name" value="Glutaredoxin"/>
    <property type="match status" value="1"/>
</dbReference>
<dbReference type="SUPFAM" id="SSF52833">
    <property type="entry name" value="Thioredoxin-like"/>
    <property type="match status" value="1"/>
</dbReference>
<name>A0A9J7ANQ8_9PROT</name>
<dbReference type="InterPro" id="IPR004045">
    <property type="entry name" value="Glutathione_S-Trfase_N"/>
</dbReference>
<dbReference type="InterPro" id="IPR036249">
    <property type="entry name" value="Thioredoxin-like_sf"/>
</dbReference>